<gene>
    <name evidence="3" type="ORF">Q9L58_006815</name>
</gene>
<dbReference type="PANTHER" id="PTHR12296:SF31">
    <property type="entry name" value="DENN (AEX-3) DOMAIN PROTEIN (AFU_ORTHOLOGUE AFUA_6G11200)"/>
    <property type="match status" value="1"/>
</dbReference>
<feature type="coiled-coil region" evidence="1">
    <location>
        <begin position="213"/>
        <end position="324"/>
    </location>
</feature>
<comment type="caution">
    <text evidence="3">The sequence shown here is derived from an EMBL/GenBank/DDBJ whole genome shotgun (WGS) entry which is preliminary data.</text>
</comment>
<evidence type="ECO:0000313" key="4">
    <source>
        <dbReference type="Proteomes" id="UP001447188"/>
    </source>
</evidence>
<proteinExistence type="predicted"/>
<dbReference type="EMBL" id="JBBBZM010000099">
    <property type="protein sequence ID" value="KAL0634278.1"/>
    <property type="molecule type" value="Genomic_DNA"/>
</dbReference>
<dbReference type="Proteomes" id="UP001447188">
    <property type="component" value="Unassembled WGS sequence"/>
</dbReference>
<evidence type="ECO:0000256" key="1">
    <source>
        <dbReference type="SAM" id="Coils"/>
    </source>
</evidence>
<dbReference type="PANTHER" id="PTHR12296">
    <property type="entry name" value="DENN DOMAIN-CONTAINING PROTEIN 4"/>
    <property type="match status" value="1"/>
</dbReference>
<evidence type="ECO:0000256" key="2">
    <source>
        <dbReference type="SAM" id="MobiDB-lite"/>
    </source>
</evidence>
<feature type="region of interest" description="Disordered" evidence="2">
    <location>
        <begin position="484"/>
        <end position="521"/>
    </location>
</feature>
<protein>
    <submittedName>
        <fullName evidence="3">Uncharacterized protein</fullName>
    </submittedName>
</protein>
<dbReference type="Gene3D" id="3.40.50.11500">
    <property type="match status" value="1"/>
</dbReference>
<sequence length="623" mass="69939">MLTAAAETIRFCVRVYEWSGLYVPVVHARHAKDLVEEPGPYILGFTAECRSLFTAPSDALVIDLDRNFVLTSSPPTALSPGQRNKLISRLTQALHGDVAITGVPTHLRSAYAGGKLVPAGQIIVMRGEVESIQDPEWWNQDDVMSVLDHVCEKMGRNTGIKAIFGGAVKKPLMTKVSLRHLNEIVRERNQYSRDAMEAWQDFINLKGRMDTELQKVTKRNNFLLEEVESWKQQFEKFQAFAAQLTKEAQELKAKIETHKKENRRLGALIDQQKADSASLTLRLAGTEKQRDEALEALVMQQEIAEQLERERKRTRKDLVSLQDTSETILRQRDEAQRVVIHLRALIDGQAHHMEHIVRSLNDAPEVTGYIEEGYDGEEQEHPGQATVRATPIPSRRSSRASSRTASRASTIDARGLDVEDVNPEMERRFFNSPTYIKRFSQNSVTDVADRHLRDKTDAIADIIRNISEQCAAAVEGLHLAQAAAHDNHVSSDSEDDDDDRESVSESDTTPRHHHHHDRLSVDRASLLSPNKAHFSIPPTPDLIRASTAMSMASTLTPDRHSMQYHDIDIPTRIMEAEDSESVDNVDDSEHHLALQKVQKENAIKNTEGIINRAGARVSAFGTA</sequence>
<name>A0ABR3GEJ3_9PEZI</name>
<organism evidence="3 4">
    <name type="scientific">Discina gigas</name>
    <dbReference type="NCBI Taxonomy" id="1032678"/>
    <lineage>
        <taxon>Eukaryota</taxon>
        <taxon>Fungi</taxon>
        <taxon>Dikarya</taxon>
        <taxon>Ascomycota</taxon>
        <taxon>Pezizomycotina</taxon>
        <taxon>Pezizomycetes</taxon>
        <taxon>Pezizales</taxon>
        <taxon>Discinaceae</taxon>
        <taxon>Discina</taxon>
    </lineage>
</organism>
<evidence type="ECO:0000313" key="3">
    <source>
        <dbReference type="EMBL" id="KAL0634278.1"/>
    </source>
</evidence>
<keyword evidence="4" id="KW-1185">Reference proteome</keyword>
<feature type="region of interest" description="Disordered" evidence="2">
    <location>
        <begin position="374"/>
        <end position="410"/>
    </location>
</feature>
<dbReference type="InterPro" id="IPR043153">
    <property type="entry name" value="DENN_C"/>
</dbReference>
<feature type="compositionally biased region" description="Low complexity" evidence="2">
    <location>
        <begin position="388"/>
        <end position="410"/>
    </location>
</feature>
<reference evidence="3 4" key="1">
    <citation type="submission" date="2024-02" db="EMBL/GenBank/DDBJ databases">
        <title>Discinaceae phylogenomics.</title>
        <authorList>
            <person name="Dirks A.C."/>
            <person name="James T.Y."/>
        </authorList>
    </citation>
    <scope>NUCLEOTIDE SEQUENCE [LARGE SCALE GENOMIC DNA]</scope>
    <source>
        <strain evidence="3 4">ACD0624</strain>
    </source>
</reference>
<keyword evidence="1" id="KW-0175">Coiled coil</keyword>
<dbReference type="InterPro" id="IPR051696">
    <property type="entry name" value="DENN_Domain_GEFs"/>
</dbReference>
<accession>A0ABR3GEJ3</accession>